<evidence type="ECO:0000256" key="6">
    <source>
        <dbReference type="ARBA" id="ARBA00023002"/>
    </source>
</evidence>
<dbReference type="RefSeq" id="WP_099215034.1">
    <property type="nucleotide sequence ID" value="NZ_JAUYVU010000001.1"/>
</dbReference>
<dbReference type="InterPro" id="IPR050415">
    <property type="entry name" value="MRET"/>
</dbReference>
<dbReference type="InterPro" id="IPR006058">
    <property type="entry name" value="2Fe2S_fd_BS"/>
</dbReference>
<evidence type="ECO:0000313" key="14">
    <source>
        <dbReference type="Proteomes" id="UP001242342"/>
    </source>
</evidence>
<sequence>MSTFHKLRIEKIIKETADAVSILFDIPAELKDNYTFVAGQYITIKAILDDKEIRRAYSICASPNSKQIKVAVKAVDHGKFSTYATTKLKEDTFLEVSEPEGKFILEPQAQKNYLAFAAGSGITPVLSMVKTVLENEPTSTITLVFGNKRAESTIFYDELNELAEKYSSQLNLHYVFSQEVRTNSKFGRIDKGHVNYFVKNIHKDISFDSVYLCGPEEMIQTVSEILQEDGFDERDIYFELFTATISDEEAALHIPDGKSEIKVVLDDEEHTFMMEKTDTVLAASLRNKLDAPYSCQGGVCSSCIAKVTEGKAVMAKNSILTDDELEEGLILTCQAHPTTQKIVVDFDDV</sequence>
<dbReference type="GO" id="GO:0046872">
    <property type="term" value="F:metal ion binding"/>
    <property type="evidence" value="ECO:0007669"/>
    <property type="project" value="UniProtKB-KW"/>
</dbReference>
<dbReference type="GO" id="GO:0051537">
    <property type="term" value="F:2 iron, 2 sulfur cluster binding"/>
    <property type="evidence" value="ECO:0007669"/>
    <property type="project" value="UniProtKB-KW"/>
</dbReference>
<dbReference type="InterPro" id="IPR036010">
    <property type="entry name" value="2Fe-2S_ferredoxin-like_sf"/>
</dbReference>
<dbReference type="InterPro" id="IPR017927">
    <property type="entry name" value="FAD-bd_FR_type"/>
</dbReference>
<dbReference type="Gene3D" id="2.40.30.10">
    <property type="entry name" value="Translation factors"/>
    <property type="match status" value="1"/>
</dbReference>
<evidence type="ECO:0000313" key="12">
    <source>
        <dbReference type="EMBL" id="PHN98131.1"/>
    </source>
</evidence>
<dbReference type="InterPro" id="IPR012675">
    <property type="entry name" value="Beta-grasp_dom_sf"/>
</dbReference>
<dbReference type="PANTHER" id="PTHR47354:SF8">
    <property type="entry name" value="1,2-PHENYLACETYL-COA EPOXIDASE, SUBUNIT E"/>
    <property type="match status" value="1"/>
</dbReference>
<dbReference type="Pfam" id="PF00111">
    <property type="entry name" value="Fer2"/>
    <property type="match status" value="1"/>
</dbReference>
<proteinExistence type="predicted"/>
<dbReference type="PRINTS" id="PR00410">
    <property type="entry name" value="PHEHYDRXLASE"/>
</dbReference>
<reference evidence="12 13" key="1">
    <citation type="journal article" date="2016" name="Nat. Commun.">
        <title>Microbial interactions lead to rapid micro-scale successions on model marine particles.</title>
        <authorList>
            <person name="Datta M.S."/>
            <person name="Sliwerska E."/>
            <person name="Gore J."/>
            <person name="Polz M.F."/>
            <person name="Cordero O.X."/>
        </authorList>
    </citation>
    <scope>NUCLEOTIDE SEQUENCE [LARGE SCALE GENOMIC DNA]</scope>
    <source>
        <strain evidence="12 13">4G03</strain>
    </source>
</reference>
<keyword evidence="8" id="KW-0411">Iron-sulfur</keyword>
<name>A0A2G1BVQ5_9FLAO</name>
<keyword evidence="3" id="KW-0001">2Fe-2S</keyword>
<dbReference type="PROSITE" id="PS51085">
    <property type="entry name" value="2FE2S_FER_2"/>
    <property type="match status" value="1"/>
</dbReference>
<keyword evidence="5" id="KW-0274">FAD</keyword>
<dbReference type="SUPFAM" id="SSF54292">
    <property type="entry name" value="2Fe-2S ferredoxin-like"/>
    <property type="match status" value="1"/>
</dbReference>
<evidence type="ECO:0000313" key="11">
    <source>
        <dbReference type="EMBL" id="MDP2540184.1"/>
    </source>
</evidence>
<feature type="domain" description="FAD-binding FR-type" evidence="10">
    <location>
        <begin position="2"/>
        <end position="106"/>
    </location>
</feature>
<evidence type="ECO:0000256" key="1">
    <source>
        <dbReference type="ARBA" id="ARBA00001974"/>
    </source>
</evidence>
<dbReference type="Proteomes" id="UP000222163">
    <property type="component" value="Unassembled WGS sequence"/>
</dbReference>
<dbReference type="InterPro" id="IPR008333">
    <property type="entry name" value="Cbr1-like_FAD-bd_dom"/>
</dbReference>
<dbReference type="CDD" id="cd06214">
    <property type="entry name" value="PA_degradation_oxidoreductase_like"/>
    <property type="match status" value="1"/>
</dbReference>
<dbReference type="Proteomes" id="UP001242342">
    <property type="component" value="Unassembled WGS sequence"/>
</dbReference>
<reference evidence="11 14" key="3">
    <citation type="submission" date="2023-07" db="EMBL/GenBank/DDBJ databases">
        <title>Genome content predicts the carbon catabolic preferences of heterotrophic bacteria.</title>
        <authorList>
            <person name="Gralka M."/>
        </authorList>
    </citation>
    <scope>NUCLEOTIDE SEQUENCE [LARGE SCALE GENOMIC DNA]</scope>
    <source>
        <strain evidence="11 14">4G03</strain>
    </source>
</reference>
<evidence type="ECO:0000256" key="2">
    <source>
        <dbReference type="ARBA" id="ARBA00022630"/>
    </source>
</evidence>
<dbReference type="Gene3D" id="3.40.50.80">
    <property type="entry name" value="Nucleotide-binding domain of ferredoxin-NADP reductase (FNR) module"/>
    <property type="match status" value="1"/>
</dbReference>
<dbReference type="PROSITE" id="PS51384">
    <property type="entry name" value="FAD_FR"/>
    <property type="match status" value="1"/>
</dbReference>
<dbReference type="InterPro" id="IPR001041">
    <property type="entry name" value="2Fe-2S_ferredoxin-type"/>
</dbReference>
<evidence type="ECO:0000256" key="4">
    <source>
        <dbReference type="ARBA" id="ARBA00022723"/>
    </source>
</evidence>
<protein>
    <submittedName>
        <fullName evidence="11">Ferredoxin--NADP reductase</fullName>
    </submittedName>
    <submittedName>
        <fullName evidence="12">Flavodoxin reductase</fullName>
    </submittedName>
</protein>
<dbReference type="InterPro" id="IPR001709">
    <property type="entry name" value="Flavoprot_Pyr_Nucl_cyt_Rdtase"/>
</dbReference>
<evidence type="ECO:0000259" key="10">
    <source>
        <dbReference type="PROSITE" id="PS51384"/>
    </source>
</evidence>
<dbReference type="GO" id="GO:0050660">
    <property type="term" value="F:flavin adenine dinucleotide binding"/>
    <property type="evidence" value="ECO:0007669"/>
    <property type="project" value="TreeGrafter"/>
</dbReference>
<keyword evidence="6" id="KW-0560">Oxidoreductase</keyword>
<dbReference type="InterPro" id="IPR039261">
    <property type="entry name" value="FNR_nucleotide-bd"/>
</dbReference>
<evidence type="ECO:0000256" key="5">
    <source>
        <dbReference type="ARBA" id="ARBA00022827"/>
    </source>
</evidence>
<organism evidence="12 13">
    <name type="scientific">Tenacibaculum discolor</name>
    <dbReference type="NCBI Taxonomy" id="361581"/>
    <lineage>
        <taxon>Bacteria</taxon>
        <taxon>Pseudomonadati</taxon>
        <taxon>Bacteroidota</taxon>
        <taxon>Flavobacteriia</taxon>
        <taxon>Flavobacteriales</taxon>
        <taxon>Flavobacteriaceae</taxon>
        <taxon>Tenacibaculum</taxon>
    </lineage>
</organism>
<evidence type="ECO:0000256" key="3">
    <source>
        <dbReference type="ARBA" id="ARBA00022714"/>
    </source>
</evidence>
<comment type="cofactor">
    <cofactor evidence="1">
        <name>FAD</name>
        <dbReference type="ChEBI" id="CHEBI:57692"/>
    </cofactor>
</comment>
<accession>A0A2G1BVQ5</accession>
<dbReference type="AlphaFoldDB" id="A0A2G1BVQ5"/>
<dbReference type="GO" id="GO:0016491">
    <property type="term" value="F:oxidoreductase activity"/>
    <property type="evidence" value="ECO:0007669"/>
    <property type="project" value="UniProtKB-KW"/>
</dbReference>
<dbReference type="CDD" id="cd00207">
    <property type="entry name" value="fer2"/>
    <property type="match status" value="1"/>
</dbReference>
<dbReference type="Pfam" id="PF00970">
    <property type="entry name" value="FAD_binding_6"/>
    <property type="match status" value="1"/>
</dbReference>
<dbReference type="EMBL" id="PDUU01000004">
    <property type="protein sequence ID" value="PHN98131.1"/>
    <property type="molecule type" value="Genomic_DNA"/>
</dbReference>
<keyword evidence="7" id="KW-0408">Iron</keyword>
<evidence type="ECO:0000259" key="9">
    <source>
        <dbReference type="PROSITE" id="PS51085"/>
    </source>
</evidence>
<feature type="domain" description="2Fe-2S ferredoxin-type" evidence="9">
    <location>
        <begin position="259"/>
        <end position="349"/>
    </location>
</feature>
<dbReference type="SUPFAM" id="SSF63380">
    <property type="entry name" value="Riboflavin synthase domain-like"/>
    <property type="match status" value="1"/>
</dbReference>
<comment type="caution">
    <text evidence="12">The sequence shown here is derived from an EMBL/GenBank/DDBJ whole genome shotgun (WGS) entry which is preliminary data.</text>
</comment>
<dbReference type="Gene3D" id="3.10.20.30">
    <property type="match status" value="1"/>
</dbReference>
<dbReference type="Pfam" id="PF00175">
    <property type="entry name" value="NAD_binding_1"/>
    <property type="match status" value="1"/>
</dbReference>
<reference evidence="12" key="2">
    <citation type="submission" date="2017-10" db="EMBL/GenBank/DDBJ databases">
        <authorList>
            <person name="Enke T.N."/>
            <person name="Cordero O.X."/>
        </authorList>
    </citation>
    <scope>NUCLEOTIDE SEQUENCE</scope>
    <source>
        <strain evidence="12">4G03</strain>
    </source>
</reference>
<dbReference type="PANTHER" id="PTHR47354">
    <property type="entry name" value="NADH OXIDOREDUCTASE HCR"/>
    <property type="match status" value="1"/>
</dbReference>
<dbReference type="PROSITE" id="PS00197">
    <property type="entry name" value="2FE2S_FER_1"/>
    <property type="match status" value="1"/>
</dbReference>
<dbReference type="PRINTS" id="PR00371">
    <property type="entry name" value="FPNCR"/>
</dbReference>
<evidence type="ECO:0000313" key="13">
    <source>
        <dbReference type="Proteomes" id="UP000222163"/>
    </source>
</evidence>
<evidence type="ECO:0000256" key="7">
    <source>
        <dbReference type="ARBA" id="ARBA00023004"/>
    </source>
</evidence>
<keyword evidence="2" id="KW-0285">Flavoprotein</keyword>
<evidence type="ECO:0000256" key="8">
    <source>
        <dbReference type="ARBA" id="ARBA00023014"/>
    </source>
</evidence>
<keyword evidence="14" id="KW-1185">Reference proteome</keyword>
<dbReference type="InterPro" id="IPR001433">
    <property type="entry name" value="OxRdtase_FAD/NAD-bd"/>
</dbReference>
<dbReference type="EMBL" id="JAUYVU010000001">
    <property type="protein sequence ID" value="MDP2540184.1"/>
    <property type="molecule type" value="Genomic_DNA"/>
</dbReference>
<dbReference type="InterPro" id="IPR017938">
    <property type="entry name" value="Riboflavin_synthase-like_b-brl"/>
</dbReference>
<gene>
    <name evidence="12" type="ORF">CSC81_06930</name>
    <name evidence="11" type="ORF">Q8W23_01715</name>
</gene>
<dbReference type="SUPFAM" id="SSF52343">
    <property type="entry name" value="Ferredoxin reductase-like, C-terminal NADP-linked domain"/>
    <property type="match status" value="1"/>
</dbReference>
<keyword evidence="4" id="KW-0479">Metal-binding</keyword>